<dbReference type="OrthoDB" id="9128939at2"/>
<feature type="signal peptide" evidence="1">
    <location>
        <begin position="1"/>
        <end position="19"/>
    </location>
</feature>
<sequence>MRTTLTALSFFLLAGGVCAEESYSAKSLFFGEDDSVIAVSTAEKAKVASAPESIKKATKTVAHKKPANIGASYFIRLKSPDGTSRDVLSSRKFKTGERFQLGVKVNRPSYIYILNEDPSGKIVQLYPQPGGDNFVNAMGVVFLPSQGSFEFDQQPGTEQLLVYVSPTPIQAGMPERVKKMRPDVVSVLPDAAPACAPQALADNTAPTDAVTTNSDRQYASKGIAFAEEPNCVKDGAKPAASAYAAKGIAFSDDAAPTGTGAQVASYVVKKTSTPDTGLFLKIKLSHQ</sequence>
<dbReference type="Proteomes" id="UP000389128">
    <property type="component" value="Unassembled WGS sequence"/>
</dbReference>
<gene>
    <name evidence="3" type="ORF">ETQ85_01145</name>
</gene>
<organism evidence="3 4">
    <name type="scientific">Zoogloea oleivorans</name>
    <dbReference type="NCBI Taxonomy" id="1552750"/>
    <lineage>
        <taxon>Bacteria</taxon>
        <taxon>Pseudomonadati</taxon>
        <taxon>Pseudomonadota</taxon>
        <taxon>Betaproteobacteria</taxon>
        <taxon>Rhodocyclales</taxon>
        <taxon>Zoogloeaceae</taxon>
        <taxon>Zoogloea</taxon>
    </lineage>
</organism>
<keyword evidence="4" id="KW-1185">Reference proteome</keyword>
<dbReference type="EMBL" id="SDKK01000001">
    <property type="protein sequence ID" value="TYC62188.1"/>
    <property type="molecule type" value="Genomic_DNA"/>
</dbReference>
<protein>
    <submittedName>
        <fullName evidence="3">DUF4384 domain-containing protein</fullName>
    </submittedName>
</protein>
<evidence type="ECO:0000256" key="1">
    <source>
        <dbReference type="SAM" id="SignalP"/>
    </source>
</evidence>
<evidence type="ECO:0000313" key="4">
    <source>
        <dbReference type="Proteomes" id="UP000389128"/>
    </source>
</evidence>
<proteinExistence type="predicted"/>
<feature type="chain" id="PRO_5025632554" evidence="1">
    <location>
        <begin position="20"/>
        <end position="287"/>
    </location>
</feature>
<evidence type="ECO:0000259" key="2">
    <source>
        <dbReference type="Pfam" id="PF14326"/>
    </source>
</evidence>
<dbReference type="InterPro" id="IPR025493">
    <property type="entry name" value="DUF4384"/>
</dbReference>
<reference evidence="3 4" key="1">
    <citation type="submission" date="2019-01" db="EMBL/GenBank/DDBJ databases">
        <title>Zoogloea oleivorans genome sequencing and assembly.</title>
        <authorList>
            <person name="Tancsics A."/>
            <person name="Farkas M."/>
            <person name="Kriszt B."/>
            <person name="Maroti G."/>
            <person name="Horvath B."/>
        </authorList>
    </citation>
    <scope>NUCLEOTIDE SEQUENCE [LARGE SCALE GENOMIC DNA]</scope>
    <source>
        <strain evidence="3 4">Buc</strain>
    </source>
</reference>
<feature type="domain" description="DUF4384" evidence="2">
    <location>
        <begin position="93"/>
        <end position="168"/>
    </location>
</feature>
<accession>A0A6C2D6S9</accession>
<dbReference type="AlphaFoldDB" id="A0A6C2D6S9"/>
<comment type="caution">
    <text evidence="3">The sequence shown here is derived from an EMBL/GenBank/DDBJ whole genome shotgun (WGS) entry which is preliminary data.</text>
</comment>
<dbReference type="RefSeq" id="WP_148577278.1">
    <property type="nucleotide sequence ID" value="NZ_SDKK01000001.1"/>
</dbReference>
<name>A0A6C2D6S9_9RHOO</name>
<evidence type="ECO:0000313" key="3">
    <source>
        <dbReference type="EMBL" id="TYC62188.1"/>
    </source>
</evidence>
<dbReference type="Pfam" id="PF14326">
    <property type="entry name" value="DUF4384"/>
    <property type="match status" value="1"/>
</dbReference>
<keyword evidence="1" id="KW-0732">Signal</keyword>